<proteinExistence type="inferred from homology"/>
<reference evidence="8 9" key="1">
    <citation type="journal article" date="2018" name="Science">
        <title>The opium poppy genome and morphinan production.</title>
        <authorList>
            <person name="Guo L."/>
            <person name="Winzer T."/>
            <person name="Yang X."/>
            <person name="Li Y."/>
            <person name="Ning Z."/>
            <person name="He Z."/>
            <person name="Teodor R."/>
            <person name="Lu Y."/>
            <person name="Bowser T.A."/>
            <person name="Graham I.A."/>
            <person name="Ye K."/>
        </authorList>
    </citation>
    <scope>NUCLEOTIDE SEQUENCE [LARGE SCALE GENOMIC DNA]</scope>
    <source>
        <strain evidence="9">cv. HN1</strain>
        <tissue evidence="8">Leaves</tissue>
    </source>
</reference>
<evidence type="ECO:0000256" key="5">
    <source>
        <dbReference type="PIRSR" id="PIRSR602401-1"/>
    </source>
</evidence>
<feature type="transmembrane region" description="Helical" evidence="7">
    <location>
        <begin position="6"/>
        <end position="25"/>
    </location>
</feature>
<keyword evidence="5 6" id="KW-0349">Heme</keyword>
<keyword evidence="9" id="KW-1185">Reference proteome</keyword>
<evidence type="ECO:0000313" key="9">
    <source>
        <dbReference type="Proteomes" id="UP000316621"/>
    </source>
</evidence>
<dbReference type="GO" id="GO:0020037">
    <property type="term" value="F:heme binding"/>
    <property type="evidence" value="ECO:0007669"/>
    <property type="project" value="InterPro"/>
</dbReference>
<evidence type="ECO:0000313" key="8">
    <source>
        <dbReference type="EMBL" id="RZC49956.1"/>
    </source>
</evidence>
<dbReference type="Proteomes" id="UP000316621">
    <property type="component" value="Chromosome 2"/>
</dbReference>
<organism evidence="8 9">
    <name type="scientific">Papaver somniferum</name>
    <name type="common">Opium poppy</name>
    <dbReference type="NCBI Taxonomy" id="3469"/>
    <lineage>
        <taxon>Eukaryota</taxon>
        <taxon>Viridiplantae</taxon>
        <taxon>Streptophyta</taxon>
        <taxon>Embryophyta</taxon>
        <taxon>Tracheophyta</taxon>
        <taxon>Spermatophyta</taxon>
        <taxon>Magnoliopsida</taxon>
        <taxon>Ranunculales</taxon>
        <taxon>Papaveraceae</taxon>
        <taxon>Papaveroideae</taxon>
        <taxon>Papaver</taxon>
    </lineage>
</organism>
<dbReference type="OMA" id="HIAKSHF"/>
<dbReference type="Gramene" id="RZC49956">
    <property type="protein sequence ID" value="RZC49956"/>
    <property type="gene ID" value="C5167_018382"/>
</dbReference>
<feature type="binding site" description="axial binding residue" evidence="5">
    <location>
        <position position="451"/>
    </location>
    <ligand>
        <name>heme</name>
        <dbReference type="ChEBI" id="CHEBI:30413"/>
    </ligand>
    <ligandPart>
        <name>Fe</name>
        <dbReference type="ChEBI" id="CHEBI:18248"/>
    </ligandPart>
</feature>
<dbReference type="SUPFAM" id="SSF48264">
    <property type="entry name" value="Cytochrome P450"/>
    <property type="match status" value="1"/>
</dbReference>
<dbReference type="InterPro" id="IPR002401">
    <property type="entry name" value="Cyt_P450_E_grp-I"/>
</dbReference>
<evidence type="ECO:0000256" key="7">
    <source>
        <dbReference type="SAM" id="Phobius"/>
    </source>
</evidence>
<dbReference type="InterPro" id="IPR017972">
    <property type="entry name" value="Cyt_P450_CS"/>
</dbReference>
<comment type="similarity">
    <text evidence="1 6">Belongs to the cytochrome P450 family.</text>
</comment>
<protein>
    <recommendedName>
        <fullName evidence="10">Cytochrome P450</fullName>
    </recommendedName>
</protein>
<dbReference type="PRINTS" id="PR00385">
    <property type="entry name" value="P450"/>
</dbReference>
<dbReference type="GO" id="GO:0006629">
    <property type="term" value="P:lipid metabolic process"/>
    <property type="evidence" value="ECO:0007669"/>
    <property type="project" value="UniProtKB-ARBA"/>
</dbReference>
<dbReference type="InterPro" id="IPR001128">
    <property type="entry name" value="Cyt_P450"/>
</dbReference>
<dbReference type="PANTHER" id="PTHR24296">
    <property type="entry name" value="CYTOCHROME P450"/>
    <property type="match status" value="1"/>
</dbReference>
<dbReference type="Gene3D" id="1.10.630.10">
    <property type="entry name" value="Cytochrome P450"/>
    <property type="match status" value="1"/>
</dbReference>
<dbReference type="OrthoDB" id="1470350at2759"/>
<dbReference type="Pfam" id="PF00067">
    <property type="entry name" value="p450"/>
    <property type="match status" value="1"/>
</dbReference>
<evidence type="ECO:0000256" key="1">
    <source>
        <dbReference type="ARBA" id="ARBA00010617"/>
    </source>
</evidence>
<keyword evidence="3 6" id="KW-0560">Oxidoreductase</keyword>
<dbReference type="PRINTS" id="PR00463">
    <property type="entry name" value="EP450I"/>
</dbReference>
<dbReference type="EMBL" id="CM010716">
    <property type="protein sequence ID" value="RZC49956.1"/>
    <property type="molecule type" value="Genomic_DNA"/>
</dbReference>
<name>A0A4Y7IPB9_PAPSO</name>
<dbReference type="GO" id="GO:0033075">
    <property type="term" value="P:isoquinoline alkaloid biosynthetic process"/>
    <property type="evidence" value="ECO:0007669"/>
    <property type="project" value="UniProtKB-ARBA"/>
</dbReference>
<keyword evidence="6" id="KW-0503">Monooxygenase</keyword>
<dbReference type="STRING" id="3469.A0A4Y7IPB9"/>
<dbReference type="CDD" id="cd11064">
    <property type="entry name" value="CYP86A"/>
    <property type="match status" value="1"/>
</dbReference>
<comment type="cofactor">
    <cofactor evidence="5">
        <name>heme</name>
        <dbReference type="ChEBI" id="CHEBI:30413"/>
    </cofactor>
</comment>
<gene>
    <name evidence="8" type="ORF">C5167_018382</name>
</gene>
<accession>A0A4Y7IPB9</accession>
<evidence type="ECO:0000256" key="2">
    <source>
        <dbReference type="ARBA" id="ARBA00022723"/>
    </source>
</evidence>
<feature type="transmembrane region" description="Helical" evidence="7">
    <location>
        <begin position="297"/>
        <end position="322"/>
    </location>
</feature>
<dbReference type="PROSITE" id="PS00086">
    <property type="entry name" value="CYTOCHROME_P450"/>
    <property type="match status" value="1"/>
</dbReference>
<keyword evidence="7" id="KW-1133">Transmembrane helix</keyword>
<dbReference type="InterPro" id="IPR036396">
    <property type="entry name" value="Cyt_P450_sf"/>
</dbReference>
<evidence type="ECO:0000256" key="4">
    <source>
        <dbReference type="ARBA" id="ARBA00023004"/>
    </source>
</evidence>
<evidence type="ECO:0000256" key="6">
    <source>
        <dbReference type="RuleBase" id="RU000461"/>
    </source>
</evidence>
<keyword evidence="7" id="KW-0472">Membrane</keyword>
<evidence type="ECO:0000256" key="3">
    <source>
        <dbReference type="ARBA" id="ARBA00023002"/>
    </source>
</evidence>
<dbReference type="AlphaFoldDB" id="A0A4Y7IPB9"/>
<dbReference type="GO" id="GO:0005506">
    <property type="term" value="F:iron ion binding"/>
    <property type="evidence" value="ECO:0007669"/>
    <property type="project" value="InterPro"/>
</dbReference>
<dbReference type="GO" id="GO:0016705">
    <property type="term" value="F:oxidoreductase activity, acting on paired donors, with incorporation or reduction of molecular oxygen"/>
    <property type="evidence" value="ECO:0007669"/>
    <property type="project" value="InterPro"/>
</dbReference>
<keyword evidence="2 5" id="KW-0479">Metal-binding</keyword>
<sequence>MVDLGILLSWFPYIFLFFFTFLFFFGKTNKSASTSTSILPKSYPLIGSCFTILANRYRHNQWAAEVLAVCPTNTYVLRCPGTCMVFTAYPENVKHIAKSHFSNYPKGAVLKNILSDFFGNGNVNADGDSWKFQRQILLSHEFNPTSLRKFFEEVVKVEIFKRLIPVLSMAAENNSELDLQDIFQRFAFDTICKKAFGYDPSYLSPSREETEFAAAFEDANRITSERVGHVIPLVWKLQRFLNIGSGKILKQAIATIRESIRKIVRQRKHEVKEKSFLETTDDLISRIVKDHNVDEELLIDIAINFIVGGLDTISAALTWFFWLVCSNPEVETEILKEINQTAEEPGYDDVKDMVYIHASLCETMRLYPPVPVESKEAASDDILPDGTIIKKGMMVLYSSYAMGRMENLWGSDCNEFNPGRWLERKNVTGKLSFVGKDPYTYPVFHAGPRICLGKEMAFLEMKIVAAEILRRFKVVPAENGDDFAPVFVSYVTAKMKDGFPVKLEKRTTKFSR</sequence>
<keyword evidence="7" id="KW-0812">Transmembrane</keyword>
<evidence type="ECO:0008006" key="10">
    <source>
        <dbReference type="Google" id="ProtNLM"/>
    </source>
</evidence>
<keyword evidence="4 5" id="KW-0408">Iron</keyword>
<dbReference type="GO" id="GO:0004497">
    <property type="term" value="F:monooxygenase activity"/>
    <property type="evidence" value="ECO:0007669"/>
    <property type="project" value="UniProtKB-KW"/>
</dbReference>